<reference evidence="1 2" key="1">
    <citation type="submission" date="2021-01" db="EMBL/GenBank/DDBJ databases">
        <title>Carboxyliciviraga sp.nov., isolated from coastal sediments.</title>
        <authorList>
            <person name="Lu D."/>
            <person name="Zhang T."/>
        </authorList>
    </citation>
    <scope>NUCLEOTIDE SEQUENCE [LARGE SCALE GENOMIC DNA]</scope>
    <source>
        <strain evidence="1 2">N1Y132</strain>
    </source>
</reference>
<evidence type="ECO:0008006" key="3">
    <source>
        <dbReference type="Google" id="ProtNLM"/>
    </source>
</evidence>
<sequence length="197" mass="22920">MKKGILTALGLLTFAFVSGKDYQQDLNNFSKNYQQVPSNIHAFSVQLFNTVGYTDLEASFWLTAFDEAKHSFNLRLAHERFESQYFGIGLGYGYDLRIKQHSFQPYFTYNHDVETWKNGALVTGLYYTYGGRFDFALGTTSNFNNLGYSNNSHWIDAYYNIKVYGGMQLGFEYCFMNDSSEKYYGIIFQKTLWQKNK</sequence>
<dbReference type="Proteomes" id="UP000605676">
    <property type="component" value="Unassembled WGS sequence"/>
</dbReference>
<comment type="caution">
    <text evidence="1">The sequence shown here is derived from an EMBL/GenBank/DDBJ whole genome shotgun (WGS) entry which is preliminary data.</text>
</comment>
<organism evidence="1 2">
    <name type="scientific">Carboxylicivirga marina</name>
    <dbReference type="NCBI Taxonomy" id="2800988"/>
    <lineage>
        <taxon>Bacteria</taxon>
        <taxon>Pseudomonadati</taxon>
        <taxon>Bacteroidota</taxon>
        <taxon>Bacteroidia</taxon>
        <taxon>Marinilabiliales</taxon>
        <taxon>Marinilabiliaceae</taxon>
        <taxon>Carboxylicivirga</taxon>
    </lineage>
</organism>
<evidence type="ECO:0000313" key="2">
    <source>
        <dbReference type="Proteomes" id="UP000605676"/>
    </source>
</evidence>
<gene>
    <name evidence="1" type="ORF">JIV24_05395</name>
</gene>
<evidence type="ECO:0000313" key="1">
    <source>
        <dbReference type="EMBL" id="MBK3516769.1"/>
    </source>
</evidence>
<dbReference type="RefSeq" id="WP_200464000.1">
    <property type="nucleotide sequence ID" value="NZ_JAENRR010000008.1"/>
</dbReference>
<accession>A0ABS1HHU0</accession>
<keyword evidence="2" id="KW-1185">Reference proteome</keyword>
<dbReference type="EMBL" id="JAENRR010000008">
    <property type="protein sequence ID" value="MBK3516769.1"/>
    <property type="molecule type" value="Genomic_DNA"/>
</dbReference>
<protein>
    <recommendedName>
        <fullName evidence="3">DUF3575 domain-containing protein</fullName>
    </recommendedName>
</protein>
<proteinExistence type="predicted"/>
<name>A0ABS1HHU0_9BACT</name>